<dbReference type="PANTHER" id="PTHR30168:SF0">
    <property type="entry name" value="INNER MEMBRANE PROTEIN"/>
    <property type="match status" value="1"/>
</dbReference>
<keyword evidence="2 6" id="KW-0812">Transmembrane</keyword>
<evidence type="ECO:0000256" key="3">
    <source>
        <dbReference type="ARBA" id="ARBA00022989"/>
    </source>
</evidence>
<evidence type="ECO:0000256" key="2">
    <source>
        <dbReference type="ARBA" id="ARBA00022692"/>
    </source>
</evidence>
<dbReference type="RefSeq" id="WP_190578897.1">
    <property type="nucleotide sequence ID" value="NZ_CAWPQU010000016.1"/>
</dbReference>
<sequence length="298" mass="32286">MKWDEMRESDNVEDQRDGSDESSEPSNLSSSSGSMLGGLGAGGIAIAVIVGLIFKIDPTQLLNLVGGNNKPTPAPQALVKTPTKDRDSAFVKSVLGDTEDTWERIFKQQLKTNYQAPKLVLFDGSVNSACGSAKTSAGPFYCPADKKVYLDMGFFKYLEATAGNDADFARAYAIAHEVGHHIQNLRGTSGKVRQLKSSSSKAKANELSVRIELQADCLAGVWGHFTAQRGLISDQDITKALNTATQIGDDYLQKQSKRGHVTPESFTHGTSEQRVTWFKRGLSTGNIDQCDTFATSKL</sequence>
<evidence type="ECO:0000313" key="8">
    <source>
        <dbReference type="Proteomes" id="UP000618445"/>
    </source>
</evidence>
<dbReference type="EMBL" id="JACJQY010000023">
    <property type="protein sequence ID" value="MBD2318101.1"/>
    <property type="molecule type" value="Genomic_DNA"/>
</dbReference>
<name>A0ABR8CBY3_9CYAN</name>
<dbReference type="Pfam" id="PF04228">
    <property type="entry name" value="Zn_peptidase"/>
    <property type="match status" value="1"/>
</dbReference>
<feature type="compositionally biased region" description="Basic and acidic residues" evidence="5">
    <location>
        <begin position="1"/>
        <end position="19"/>
    </location>
</feature>
<feature type="transmembrane region" description="Helical" evidence="6">
    <location>
        <begin position="35"/>
        <end position="54"/>
    </location>
</feature>
<dbReference type="Proteomes" id="UP000618445">
    <property type="component" value="Unassembled WGS sequence"/>
</dbReference>
<proteinExistence type="predicted"/>
<evidence type="ECO:0000256" key="1">
    <source>
        <dbReference type="ARBA" id="ARBA00004167"/>
    </source>
</evidence>
<keyword evidence="4 6" id="KW-0472">Membrane</keyword>
<evidence type="ECO:0000256" key="4">
    <source>
        <dbReference type="ARBA" id="ARBA00023136"/>
    </source>
</evidence>
<dbReference type="InterPro" id="IPR007343">
    <property type="entry name" value="Uncharacterised_pept_Zn_put"/>
</dbReference>
<evidence type="ECO:0000313" key="7">
    <source>
        <dbReference type="EMBL" id="MBD2318101.1"/>
    </source>
</evidence>
<comment type="subcellular location">
    <subcellularLocation>
        <location evidence="1">Membrane</location>
        <topology evidence="1">Single-pass membrane protein</topology>
    </subcellularLocation>
</comment>
<dbReference type="PANTHER" id="PTHR30168">
    <property type="entry name" value="PUTATIVE MEMBRANE PROTEIN YPFJ"/>
    <property type="match status" value="1"/>
</dbReference>
<reference evidence="7 8" key="1">
    <citation type="journal article" date="2020" name="ISME J.">
        <title>Comparative genomics reveals insights into cyanobacterial evolution and habitat adaptation.</title>
        <authorList>
            <person name="Chen M.Y."/>
            <person name="Teng W.K."/>
            <person name="Zhao L."/>
            <person name="Hu C.X."/>
            <person name="Zhou Y.K."/>
            <person name="Han B.P."/>
            <person name="Song L.R."/>
            <person name="Shu W.S."/>
        </authorList>
    </citation>
    <scope>NUCLEOTIDE SEQUENCE [LARGE SCALE GENOMIC DNA]</scope>
    <source>
        <strain evidence="7 8">FACHB-1050</strain>
    </source>
</reference>
<comment type="caution">
    <text evidence="7">The sequence shown here is derived from an EMBL/GenBank/DDBJ whole genome shotgun (WGS) entry which is preliminary data.</text>
</comment>
<evidence type="ECO:0000256" key="6">
    <source>
        <dbReference type="SAM" id="Phobius"/>
    </source>
</evidence>
<evidence type="ECO:0000256" key="5">
    <source>
        <dbReference type="SAM" id="MobiDB-lite"/>
    </source>
</evidence>
<feature type="compositionally biased region" description="Low complexity" evidence="5">
    <location>
        <begin position="24"/>
        <end position="34"/>
    </location>
</feature>
<protein>
    <submittedName>
        <fullName evidence="7">Neutral zinc metallopeptidase</fullName>
    </submittedName>
</protein>
<gene>
    <name evidence="7" type="ORF">H6G05_14755</name>
</gene>
<keyword evidence="8" id="KW-1185">Reference proteome</keyword>
<accession>A0ABR8CBY3</accession>
<feature type="region of interest" description="Disordered" evidence="5">
    <location>
        <begin position="1"/>
        <end position="34"/>
    </location>
</feature>
<keyword evidence="3 6" id="KW-1133">Transmembrane helix</keyword>
<organism evidence="7 8">
    <name type="scientific">Phormidium tenue FACHB-1050</name>
    <dbReference type="NCBI Taxonomy" id="2692857"/>
    <lineage>
        <taxon>Bacteria</taxon>
        <taxon>Bacillati</taxon>
        <taxon>Cyanobacteriota</taxon>
        <taxon>Cyanophyceae</taxon>
        <taxon>Oscillatoriophycideae</taxon>
        <taxon>Oscillatoriales</taxon>
        <taxon>Oscillatoriaceae</taxon>
        <taxon>Phormidium</taxon>
    </lineage>
</organism>